<name>A0A372LGF2_9BACI</name>
<accession>A0A372LGF2</accession>
<dbReference type="EMBL" id="QVTD01000003">
    <property type="protein sequence ID" value="RFU65064.1"/>
    <property type="molecule type" value="Genomic_DNA"/>
</dbReference>
<proteinExistence type="predicted"/>
<keyword evidence="2" id="KW-1185">Reference proteome</keyword>
<reference evidence="1 2" key="1">
    <citation type="submission" date="2018-08" db="EMBL/GenBank/DDBJ databases">
        <title>Bacillus chawlae sp. nov., Bacillus glennii sp. nov., and Bacillus saganii sp. nov. Isolated from the Vehicle Assembly Building at Kennedy Space Center where the Viking Spacecraft were Assembled.</title>
        <authorList>
            <person name="Seuylemezian A."/>
            <person name="Vaishampayan P."/>
        </authorList>
    </citation>
    <scope>NUCLEOTIDE SEQUENCE [LARGE SCALE GENOMIC DNA]</scope>
    <source>
        <strain evidence="1 2">V44-8</strain>
    </source>
</reference>
<dbReference type="Proteomes" id="UP000262939">
    <property type="component" value="Unassembled WGS sequence"/>
</dbReference>
<sequence length="120" mass="14051">MYSYNDIKVYIEEVVRFIQDGILAGDYVILIEIDRVFPNYTNRTAQGLTKEQMSFVHRVNYFNFYYSSGSYHHPSITDSFNKTVQPYVETFVPITSPYLNNKKAFTSILIDVPNLLILFK</sequence>
<protein>
    <submittedName>
        <fullName evidence="1">Uncharacterized protein</fullName>
    </submittedName>
</protein>
<dbReference type="AlphaFoldDB" id="A0A372LGF2"/>
<organism evidence="1 2">
    <name type="scientific">Peribacillus glennii</name>
    <dbReference type="NCBI Taxonomy" id="2303991"/>
    <lineage>
        <taxon>Bacteria</taxon>
        <taxon>Bacillati</taxon>
        <taxon>Bacillota</taxon>
        <taxon>Bacilli</taxon>
        <taxon>Bacillales</taxon>
        <taxon>Bacillaceae</taxon>
        <taxon>Peribacillus</taxon>
    </lineage>
</organism>
<gene>
    <name evidence="1" type="ORF">D0466_03885</name>
</gene>
<evidence type="ECO:0000313" key="1">
    <source>
        <dbReference type="EMBL" id="RFU65064.1"/>
    </source>
</evidence>
<evidence type="ECO:0000313" key="2">
    <source>
        <dbReference type="Proteomes" id="UP000262939"/>
    </source>
</evidence>
<comment type="caution">
    <text evidence="1">The sequence shown here is derived from an EMBL/GenBank/DDBJ whole genome shotgun (WGS) entry which is preliminary data.</text>
</comment>